<gene>
    <name evidence="2" type="ORF">LCGC14_2635540</name>
</gene>
<comment type="caution">
    <text evidence="2">The sequence shown here is derived from an EMBL/GenBank/DDBJ whole genome shotgun (WGS) entry which is preliminary data.</text>
</comment>
<dbReference type="EMBL" id="LAZR01045318">
    <property type="protein sequence ID" value="KKK99159.1"/>
    <property type="molecule type" value="Genomic_DNA"/>
</dbReference>
<accession>A0A0F9C9W3</accession>
<keyword evidence="1" id="KW-0812">Transmembrane</keyword>
<evidence type="ECO:0008006" key="3">
    <source>
        <dbReference type="Google" id="ProtNLM"/>
    </source>
</evidence>
<organism evidence="2">
    <name type="scientific">marine sediment metagenome</name>
    <dbReference type="NCBI Taxonomy" id="412755"/>
    <lineage>
        <taxon>unclassified sequences</taxon>
        <taxon>metagenomes</taxon>
        <taxon>ecological metagenomes</taxon>
    </lineage>
</organism>
<dbReference type="AlphaFoldDB" id="A0A0F9C9W3"/>
<feature type="transmembrane region" description="Helical" evidence="1">
    <location>
        <begin position="92"/>
        <end position="110"/>
    </location>
</feature>
<reference evidence="2" key="1">
    <citation type="journal article" date="2015" name="Nature">
        <title>Complex archaea that bridge the gap between prokaryotes and eukaryotes.</title>
        <authorList>
            <person name="Spang A."/>
            <person name="Saw J.H."/>
            <person name="Jorgensen S.L."/>
            <person name="Zaremba-Niedzwiedzka K."/>
            <person name="Martijn J."/>
            <person name="Lind A.E."/>
            <person name="van Eijk R."/>
            <person name="Schleper C."/>
            <person name="Guy L."/>
            <person name="Ettema T.J."/>
        </authorList>
    </citation>
    <scope>NUCLEOTIDE SEQUENCE</scope>
</reference>
<protein>
    <recommendedName>
        <fullName evidence="3">Iron uptake protein</fullName>
    </recommendedName>
</protein>
<name>A0A0F9C9W3_9ZZZZ</name>
<feature type="transmembrane region" description="Helical" evidence="1">
    <location>
        <begin position="64"/>
        <end position="86"/>
    </location>
</feature>
<evidence type="ECO:0000313" key="2">
    <source>
        <dbReference type="EMBL" id="KKK99159.1"/>
    </source>
</evidence>
<keyword evidence="1" id="KW-1133">Transmembrane helix</keyword>
<sequence length="114" mass="12626">MHAQSVKNRQTFSIASKLSHVYQSHSYRIAVISRFLAAIVGGYVFTAVFSSLLSIMLPLKKSDAVLLSISLTIFIYSCVFIWVFAVKSLTKIWITILLTTAGSALILSLLKGWL</sequence>
<keyword evidence="1" id="KW-0472">Membrane</keyword>
<feature type="transmembrane region" description="Helical" evidence="1">
    <location>
        <begin position="35"/>
        <end position="57"/>
    </location>
</feature>
<proteinExistence type="predicted"/>
<evidence type="ECO:0000256" key="1">
    <source>
        <dbReference type="SAM" id="Phobius"/>
    </source>
</evidence>